<feature type="compositionally biased region" description="Polar residues" evidence="1">
    <location>
        <begin position="196"/>
        <end position="212"/>
    </location>
</feature>
<accession>A0A8J5H321</accession>
<proteinExistence type="predicted"/>
<feature type="compositionally biased region" description="Polar residues" evidence="1">
    <location>
        <begin position="221"/>
        <end position="233"/>
    </location>
</feature>
<dbReference type="PANTHER" id="PTHR34660">
    <property type="entry name" value="MYB-LIKE PROTEIN X"/>
    <property type="match status" value="1"/>
</dbReference>
<feature type="compositionally biased region" description="Low complexity" evidence="1">
    <location>
        <begin position="272"/>
        <end position="281"/>
    </location>
</feature>
<evidence type="ECO:0000313" key="2">
    <source>
        <dbReference type="EMBL" id="KAG6515706.1"/>
    </source>
</evidence>
<reference evidence="2 3" key="1">
    <citation type="submission" date="2020-08" db="EMBL/GenBank/DDBJ databases">
        <title>Plant Genome Project.</title>
        <authorList>
            <person name="Zhang R.-G."/>
        </authorList>
    </citation>
    <scope>NUCLEOTIDE SEQUENCE [LARGE SCALE GENOMIC DNA]</scope>
    <source>
        <tissue evidence="2">Rhizome</tissue>
    </source>
</reference>
<feature type="region of interest" description="Disordered" evidence="1">
    <location>
        <begin position="23"/>
        <end position="237"/>
    </location>
</feature>
<dbReference type="AlphaFoldDB" id="A0A8J5H321"/>
<feature type="compositionally biased region" description="Low complexity" evidence="1">
    <location>
        <begin position="378"/>
        <end position="393"/>
    </location>
</feature>
<name>A0A8J5H321_ZINOF</name>
<organism evidence="2 3">
    <name type="scientific">Zingiber officinale</name>
    <name type="common">Ginger</name>
    <name type="synonym">Amomum zingiber</name>
    <dbReference type="NCBI Taxonomy" id="94328"/>
    <lineage>
        <taxon>Eukaryota</taxon>
        <taxon>Viridiplantae</taxon>
        <taxon>Streptophyta</taxon>
        <taxon>Embryophyta</taxon>
        <taxon>Tracheophyta</taxon>
        <taxon>Spermatophyta</taxon>
        <taxon>Magnoliopsida</taxon>
        <taxon>Liliopsida</taxon>
        <taxon>Zingiberales</taxon>
        <taxon>Zingiberaceae</taxon>
        <taxon>Zingiber</taxon>
    </lineage>
</organism>
<feature type="compositionally biased region" description="Basic residues" evidence="1">
    <location>
        <begin position="29"/>
        <end position="40"/>
    </location>
</feature>
<sequence length="538" mass="60208">MSRCFPYPPPYFGQAEIESIKLLKEEKAKKHNEKAKRQKSHQKEKSLNSNHDGKQHKKRKHQEKSEDERSHKKQKSEKKQLPLVSNLCSQKTNERIEQLEKSGLTEEHEHPCSIQHKLDSPESSQDSSKRRKLVLSSIHETQDSTLRIKLPSFRQRAVEPSPLPLSRQTEPQPPPLSRQTELQSPFPPSGQVELASPSSRQIKPQPAPSTSAGKVKLPPASSRQIKPQPSLPQSKLGKIAVSRQIKVQTQLLPSDQVDSTVPLLPPSGRVELPLPLQTKLQPPLPPSRQVEQAMPLPRQKLQPPLPPSRRVEQAMPLPRQKLQPPLPPSRRVEQAMPLPRQKLQPPLPKPEPVELARPLPTQTKQKPPLLPAGQVRASLLSSSKQTTLQQQVPLPTQICPQPLDLKTEKLRLDKKPAAVSEQPCSSSRPSEAASAAATTKSSRKKRVGGRTWQKEQYEILVANWNPSAAMERFETSATCEDDDWLAAAPRQQRCPAKDSTASNATGSIQENHAVPSVQPLACYLPEFNMYQLPYVVPF</sequence>
<comment type="caution">
    <text evidence="2">The sequence shown here is derived from an EMBL/GenBank/DDBJ whole genome shotgun (WGS) entry which is preliminary data.</text>
</comment>
<evidence type="ECO:0000313" key="3">
    <source>
        <dbReference type="Proteomes" id="UP000734854"/>
    </source>
</evidence>
<dbReference type="Proteomes" id="UP000734854">
    <property type="component" value="Unassembled WGS sequence"/>
</dbReference>
<feature type="region of interest" description="Disordered" evidence="1">
    <location>
        <begin position="251"/>
        <end position="393"/>
    </location>
</feature>
<dbReference type="OrthoDB" id="778084at2759"/>
<feature type="compositionally biased region" description="Low complexity" evidence="1">
    <location>
        <begin position="425"/>
        <end position="440"/>
    </location>
</feature>
<protein>
    <submittedName>
        <fullName evidence="2">Uncharacterized protein</fullName>
    </submittedName>
</protein>
<evidence type="ECO:0000256" key="1">
    <source>
        <dbReference type="SAM" id="MobiDB-lite"/>
    </source>
</evidence>
<keyword evidence="3" id="KW-1185">Reference proteome</keyword>
<feature type="compositionally biased region" description="Basic and acidic residues" evidence="1">
    <location>
        <begin position="92"/>
        <end position="120"/>
    </location>
</feature>
<feature type="region of interest" description="Disordered" evidence="1">
    <location>
        <begin position="411"/>
        <end position="449"/>
    </location>
</feature>
<dbReference type="EMBL" id="JACMSC010000007">
    <property type="protein sequence ID" value="KAG6515706.1"/>
    <property type="molecule type" value="Genomic_DNA"/>
</dbReference>
<gene>
    <name evidence="2" type="ORF">ZIOFF_026135</name>
</gene>
<dbReference type="PANTHER" id="PTHR34660:SF7">
    <property type="entry name" value="DNA LIGASE-LIKE PROTEIN"/>
    <property type="match status" value="1"/>
</dbReference>